<dbReference type="EMBL" id="MCFI01000006">
    <property type="protein sequence ID" value="ORY84422.1"/>
    <property type="molecule type" value="Genomic_DNA"/>
</dbReference>
<dbReference type="GeneID" id="63787693"/>
<comment type="caution">
    <text evidence="1">The sequence shown here is derived from an EMBL/GenBank/DDBJ whole genome shotgun (WGS) entry which is preliminary data.</text>
</comment>
<proteinExistence type="predicted"/>
<protein>
    <submittedName>
        <fullName evidence="1">Uncharacterized protein</fullName>
    </submittedName>
</protein>
<dbReference type="RefSeq" id="XP_040726440.1">
    <property type="nucleotide sequence ID" value="XM_040871094.1"/>
</dbReference>
<keyword evidence="2" id="KW-1185">Reference proteome</keyword>
<evidence type="ECO:0000313" key="1">
    <source>
        <dbReference type="EMBL" id="ORY84422.1"/>
    </source>
</evidence>
<accession>A0A1Y2FKC1</accession>
<organism evidence="1 2">
    <name type="scientific">Protomyces lactucae-debilis</name>
    <dbReference type="NCBI Taxonomy" id="2754530"/>
    <lineage>
        <taxon>Eukaryota</taxon>
        <taxon>Fungi</taxon>
        <taxon>Dikarya</taxon>
        <taxon>Ascomycota</taxon>
        <taxon>Taphrinomycotina</taxon>
        <taxon>Taphrinomycetes</taxon>
        <taxon>Taphrinales</taxon>
        <taxon>Protomycetaceae</taxon>
        <taxon>Protomyces</taxon>
    </lineage>
</organism>
<sequence>MLETLPLELQLLTLGFVDSLVDLIGLYVAIDFPVCDAPVAHLPLLHRAMIERAFVLLQHDRITQYADLTECAIGTEELRNELSYTVIDGCFDQILTNLETRRSTLRSPLYELRFFGFVATASEAAMAECHAIDKLNNSKRTWQVKHWQHACKLWTRDVPSVPAPARQDTSCVSILAGVSSEKSDQGPFWQAEVKSLEKTRFKKRSFMNQLTRLHAQVTS</sequence>
<dbReference type="Proteomes" id="UP000193685">
    <property type="component" value="Unassembled WGS sequence"/>
</dbReference>
<gene>
    <name evidence="1" type="ORF">BCR37DRAFT_392001</name>
</gene>
<dbReference type="AlphaFoldDB" id="A0A1Y2FKC1"/>
<name>A0A1Y2FKC1_PROLT</name>
<reference evidence="1 2" key="1">
    <citation type="submission" date="2016-07" db="EMBL/GenBank/DDBJ databases">
        <title>Pervasive Adenine N6-methylation of Active Genes in Fungi.</title>
        <authorList>
            <consortium name="DOE Joint Genome Institute"/>
            <person name="Mondo S.J."/>
            <person name="Dannebaum R.O."/>
            <person name="Kuo R.C."/>
            <person name="Labutti K."/>
            <person name="Haridas S."/>
            <person name="Kuo A."/>
            <person name="Salamov A."/>
            <person name="Ahrendt S.R."/>
            <person name="Lipzen A."/>
            <person name="Sullivan W."/>
            <person name="Andreopoulos W.B."/>
            <person name="Clum A."/>
            <person name="Lindquist E."/>
            <person name="Daum C."/>
            <person name="Ramamoorthy G.K."/>
            <person name="Gryganskyi A."/>
            <person name="Culley D."/>
            <person name="Magnuson J.K."/>
            <person name="James T.Y."/>
            <person name="O'Malley M.A."/>
            <person name="Stajich J.E."/>
            <person name="Spatafora J.W."/>
            <person name="Visel A."/>
            <person name="Grigoriev I.V."/>
        </authorList>
    </citation>
    <scope>NUCLEOTIDE SEQUENCE [LARGE SCALE GENOMIC DNA]</scope>
    <source>
        <strain evidence="1 2">12-1054</strain>
    </source>
</reference>
<evidence type="ECO:0000313" key="2">
    <source>
        <dbReference type="Proteomes" id="UP000193685"/>
    </source>
</evidence>